<dbReference type="PANTHER" id="PTHR46702">
    <property type="entry name" value="DNA LIGASE (DUF1666)-RELATED"/>
    <property type="match status" value="1"/>
</dbReference>
<accession>A0A922AFF5</accession>
<gene>
    <name evidence="3" type="ORF">I3842_15G116700</name>
</gene>
<comment type="caution">
    <text evidence="3">The sequence shown here is derived from an EMBL/GenBank/DDBJ whole genome shotgun (WGS) entry which is preliminary data.</text>
</comment>
<sequence>MQCSKEEALLRLFYNVSSCFQLLFLFFYFSILLLPKLFHFLGSNAFLQRNQNGYEYYIFSEDEELQEDEEEEEERRAHVECSDEKDHDLAADTVRGGESLLFFPNNHPTQSYQSFSEEFVSICESINGDSDPDHEDHSTPETLSSVHAFPGGSDSENGVEDVSVEEILTRDADSFRHSAQNQTMPITIEYLKRSDFVDDYKNSYVAEDLCKEENANNKPAETNFSADERFLIFVPPKLETNKFLARGKELIDDDDEIYGDSCTVGSTSKSSSEWRSSINYRDSVSTDQDPFSSSSRRSCPKWESYTVFQKYDEEMMFLDKISAQKLHETESLRSIQVCPRSMSERMVHKFATINEKPPTDLRQNPYRELEAAYVAQICLTWEALNWNYKNFQQKRASRSDLDMGCPAHVAQEFQQFQVLLQRYIENEPYEQGRRPEVYARMRLLAPKLLLVPEYRDSEDNKKQDGFGSRVSSGAFLMIMEDGIRTFMNFLKADKKKPCQIISAFFSRNRRGSVDPTLLHLIKKVNKKKKTKLKDLRRGRKCLRRRKLSVDEEMEILMGQIDLKVVSRVLRMCDISEEQMHWCEEKMSRVRVLEGKLQRDSLPLFFPAH</sequence>
<dbReference type="Proteomes" id="UP000811246">
    <property type="component" value="Chromosome 15"/>
</dbReference>
<evidence type="ECO:0000313" key="4">
    <source>
        <dbReference type="Proteomes" id="UP000811246"/>
    </source>
</evidence>
<reference evidence="3" key="1">
    <citation type="submission" date="2021-01" db="EMBL/GenBank/DDBJ databases">
        <authorList>
            <person name="Lovell J.T."/>
            <person name="Bentley N."/>
            <person name="Bhattarai G."/>
            <person name="Jenkins J.W."/>
            <person name="Sreedasyam A."/>
            <person name="Alarcon Y."/>
            <person name="Bock C."/>
            <person name="Boston L."/>
            <person name="Carlson J."/>
            <person name="Cervantes K."/>
            <person name="Clermont K."/>
            <person name="Krom N."/>
            <person name="Kubenka K."/>
            <person name="Mamidi S."/>
            <person name="Mattison C."/>
            <person name="Monteros M."/>
            <person name="Pisani C."/>
            <person name="Plott C."/>
            <person name="Rajasekar S."/>
            <person name="Rhein H.S."/>
            <person name="Rohla C."/>
            <person name="Song M."/>
            <person name="Hilaire R.S."/>
            <person name="Shu S."/>
            <person name="Wells L."/>
            <person name="Wang X."/>
            <person name="Webber J."/>
            <person name="Heerema R.J."/>
            <person name="Klein P."/>
            <person name="Conner P."/>
            <person name="Grauke L."/>
            <person name="Grimwood J."/>
            <person name="Schmutz J."/>
            <person name="Randall J.J."/>
        </authorList>
    </citation>
    <scope>NUCLEOTIDE SEQUENCE</scope>
    <source>
        <tissue evidence="3">Leaf</tissue>
    </source>
</reference>
<keyword evidence="2" id="KW-0812">Transmembrane</keyword>
<organism evidence="3 4">
    <name type="scientific">Carya illinoinensis</name>
    <name type="common">Pecan</name>
    <dbReference type="NCBI Taxonomy" id="32201"/>
    <lineage>
        <taxon>Eukaryota</taxon>
        <taxon>Viridiplantae</taxon>
        <taxon>Streptophyta</taxon>
        <taxon>Embryophyta</taxon>
        <taxon>Tracheophyta</taxon>
        <taxon>Spermatophyta</taxon>
        <taxon>Magnoliopsida</taxon>
        <taxon>eudicotyledons</taxon>
        <taxon>Gunneridae</taxon>
        <taxon>Pentapetalae</taxon>
        <taxon>rosids</taxon>
        <taxon>fabids</taxon>
        <taxon>Fagales</taxon>
        <taxon>Juglandaceae</taxon>
        <taxon>Carya</taxon>
    </lineage>
</organism>
<name>A0A922AFF5_CARIL</name>
<evidence type="ECO:0000256" key="1">
    <source>
        <dbReference type="SAM" id="MobiDB-lite"/>
    </source>
</evidence>
<evidence type="ECO:0000313" key="3">
    <source>
        <dbReference type="EMBL" id="KAG6675699.1"/>
    </source>
</evidence>
<evidence type="ECO:0000256" key="2">
    <source>
        <dbReference type="SAM" id="Phobius"/>
    </source>
</evidence>
<dbReference type="AlphaFoldDB" id="A0A922AFF5"/>
<dbReference type="PANTHER" id="PTHR46702:SF2">
    <property type="entry name" value="DNA LIGASE (DUF1666)"/>
    <property type="match status" value="1"/>
</dbReference>
<evidence type="ECO:0008006" key="5">
    <source>
        <dbReference type="Google" id="ProtNLM"/>
    </source>
</evidence>
<feature type="region of interest" description="Disordered" evidence="1">
    <location>
        <begin position="126"/>
        <end position="159"/>
    </location>
</feature>
<keyword evidence="2" id="KW-0472">Membrane</keyword>
<proteinExistence type="predicted"/>
<dbReference type="EMBL" id="CM031839">
    <property type="protein sequence ID" value="KAG6675699.1"/>
    <property type="molecule type" value="Genomic_DNA"/>
</dbReference>
<keyword evidence="2" id="KW-1133">Transmembrane helix</keyword>
<feature type="transmembrane region" description="Helical" evidence="2">
    <location>
        <begin position="12"/>
        <end position="34"/>
    </location>
</feature>
<protein>
    <recommendedName>
        <fullName evidence="5">Ribosomal protein L34Ae</fullName>
    </recommendedName>
</protein>
<dbReference type="InterPro" id="IPR012870">
    <property type="entry name" value="DUF1666"/>
</dbReference>
<dbReference type="Pfam" id="PF07891">
    <property type="entry name" value="DUF1666"/>
    <property type="match status" value="1"/>
</dbReference>